<reference evidence="7" key="1">
    <citation type="journal article" date="2016" name="Nat. Biotechnol.">
        <title>Sequencing wild and cultivated cassava and related species reveals extensive interspecific hybridization and genetic diversity.</title>
        <authorList>
            <person name="Bredeson J.V."/>
            <person name="Lyons J.B."/>
            <person name="Prochnik S.E."/>
            <person name="Wu G.A."/>
            <person name="Ha C.M."/>
            <person name="Edsinger-Gonzales E."/>
            <person name="Grimwood J."/>
            <person name="Schmutz J."/>
            <person name="Rabbi I.Y."/>
            <person name="Egesi C."/>
            <person name="Nauluvula P."/>
            <person name="Lebot V."/>
            <person name="Ndunguru J."/>
            <person name="Mkamilo G."/>
            <person name="Bart R.S."/>
            <person name="Setter T.L."/>
            <person name="Gleadow R.M."/>
            <person name="Kulakow P."/>
            <person name="Ferguson M.E."/>
            <person name="Rounsley S."/>
            <person name="Rokhsar D.S."/>
        </authorList>
    </citation>
    <scope>NUCLEOTIDE SEQUENCE [LARGE SCALE GENOMIC DNA]</scope>
    <source>
        <strain evidence="7">cv. AM560-2</strain>
    </source>
</reference>
<dbReference type="EMBL" id="CM004391">
    <property type="protein sequence ID" value="OAY48774.1"/>
    <property type="molecule type" value="Genomic_DNA"/>
</dbReference>
<dbReference type="GO" id="GO:0004857">
    <property type="term" value="F:enzyme inhibitor activity"/>
    <property type="evidence" value="ECO:0007669"/>
    <property type="project" value="InterPro"/>
</dbReference>
<proteinExistence type="inferred from homology"/>
<feature type="signal peptide" evidence="4">
    <location>
        <begin position="1"/>
        <end position="24"/>
    </location>
</feature>
<feature type="domain" description="Pectinesterase inhibitor" evidence="5">
    <location>
        <begin position="93"/>
        <end position="239"/>
    </location>
</feature>
<dbReference type="AlphaFoldDB" id="A0A2C9VU71"/>
<dbReference type="InterPro" id="IPR051955">
    <property type="entry name" value="PME_Inhibitor"/>
</dbReference>
<gene>
    <name evidence="6" type="ORF">MANES_05G004700v8</name>
</gene>
<dbReference type="Gramene" id="Manes.05G004700.1.v8.1">
    <property type="protein sequence ID" value="Manes.05G004700.1.v8.1.CDS.1"/>
    <property type="gene ID" value="Manes.05G004700.v8.1"/>
</dbReference>
<accession>A0A2C9VU71</accession>
<evidence type="ECO:0000256" key="2">
    <source>
        <dbReference type="ARBA" id="ARBA00038471"/>
    </source>
</evidence>
<evidence type="ECO:0000259" key="5">
    <source>
        <dbReference type="SMART" id="SM00856"/>
    </source>
</evidence>
<dbReference type="InterPro" id="IPR035513">
    <property type="entry name" value="Invertase/methylesterase_inhib"/>
</dbReference>
<feature type="region of interest" description="Disordered" evidence="3">
    <location>
        <begin position="27"/>
        <end position="75"/>
    </location>
</feature>
<dbReference type="Proteomes" id="UP000091857">
    <property type="component" value="Chromosome 5"/>
</dbReference>
<dbReference type="OMA" id="VNHFIFA"/>
<dbReference type="SMART" id="SM00856">
    <property type="entry name" value="PMEI"/>
    <property type="match status" value="1"/>
</dbReference>
<comment type="similarity">
    <text evidence="2">Belongs to the PMEI family.</text>
</comment>
<dbReference type="InterPro" id="IPR006501">
    <property type="entry name" value="Pectinesterase_inhib_dom"/>
</dbReference>
<feature type="chain" id="PRO_5012564723" description="Pectinesterase inhibitor domain-containing protein" evidence="4">
    <location>
        <begin position="25"/>
        <end position="245"/>
    </location>
</feature>
<dbReference type="PANTHER" id="PTHR31080:SF107">
    <property type="entry name" value="PECTINESTERASE INHIBITOR DOMAIN-CONTAINING PROTEIN"/>
    <property type="match status" value="1"/>
</dbReference>
<dbReference type="SUPFAM" id="SSF101148">
    <property type="entry name" value="Plant invertase/pectin methylesterase inhibitor"/>
    <property type="match status" value="1"/>
</dbReference>
<dbReference type="Pfam" id="PF04043">
    <property type="entry name" value="PMEI"/>
    <property type="match status" value="1"/>
</dbReference>
<feature type="compositionally biased region" description="Low complexity" evidence="3">
    <location>
        <begin position="30"/>
        <end position="48"/>
    </location>
</feature>
<evidence type="ECO:0000256" key="3">
    <source>
        <dbReference type="SAM" id="MobiDB-lite"/>
    </source>
</evidence>
<sequence>MIEIRKFILLLLLSSSLISSFTFAHNADTSPSPESSKITSSPHSSPSPNSSPSPTASPSPHISQSPAASPEALNMDSPGGLPLLFPILHPLPAANPVIKKVCDATDHPSECMASIAPFHSGESDPISILKMEMQALREGFKKATVKATQLNEDPAISNQVKECLDTCLETYDTGLFDLDDALEAIAAHDTPKLRAVLSVTISDIQTCEEAFIEKDNEEESPMKALDEELKKLATNNLAIATSLLH</sequence>
<evidence type="ECO:0000256" key="1">
    <source>
        <dbReference type="ARBA" id="ARBA00022729"/>
    </source>
</evidence>
<dbReference type="STRING" id="3983.A0A2C9VU71"/>
<keyword evidence="7" id="KW-1185">Reference proteome</keyword>
<evidence type="ECO:0000256" key="4">
    <source>
        <dbReference type="SAM" id="SignalP"/>
    </source>
</evidence>
<organism evidence="6 7">
    <name type="scientific">Manihot esculenta</name>
    <name type="common">Cassava</name>
    <name type="synonym">Jatropha manihot</name>
    <dbReference type="NCBI Taxonomy" id="3983"/>
    <lineage>
        <taxon>Eukaryota</taxon>
        <taxon>Viridiplantae</taxon>
        <taxon>Streptophyta</taxon>
        <taxon>Embryophyta</taxon>
        <taxon>Tracheophyta</taxon>
        <taxon>Spermatophyta</taxon>
        <taxon>Magnoliopsida</taxon>
        <taxon>eudicotyledons</taxon>
        <taxon>Gunneridae</taxon>
        <taxon>Pentapetalae</taxon>
        <taxon>rosids</taxon>
        <taxon>fabids</taxon>
        <taxon>Malpighiales</taxon>
        <taxon>Euphorbiaceae</taxon>
        <taxon>Crotonoideae</taxon>
        <taxon>Manihoteae</taxon>
        <taxon>Manihot</taxon>
    </lineage>
</organism>
<dbReference type="FunFam" id="1.20.140.40:FF:000003">
    <property type="entry name" value="Invertase/pectin methylesterase inhibitor family protein"/>
    <property type="match status" value="1"/>
</dbReference>
<comment type="caution">
    <text evidence="6">The sequence shown here is derived from an EMBL/GenBank/DDBJ whole genome shotgun (WGS) entry which is preliminary data.</text>
</comment>
<dbReference type="NCBIfam" id="TIGR01614">
    <property type="entry name" value="PME_inhib"/>
    <property type="match status" value="1"/>
</dbReference>
<evidence type="ECO:0000313" key="6">
    <source>
        <dbReference type="EMBL" id="OAY48774.1"/>
    </source>
</evidence>
<name>A0A2C9VU71_MANES</name>
<evidence type="ECO:0000313" key="7">
    <source>
        <dbReference type="Proteomes" id="UP000091857"/>
    </source>
</evidence>
<protein>
    <recommendedName>
        <fullName evidence="5">Pectinesterase inhibitor domain-containing protein</fullName>
    </recommendedName>
</protein>
<dbReference type="Gene3D" id="1.20.140.40">
    <property type="entry name" value="Invertase/pectin methylesterase inhibitor family protein"/>
    <property type="match status" value="1"/>
</dbReference>
<keyword evidence="1 4" id="KW-0732">Signal</keyword>
<dbReference type="PANTHER" id="PTHR31080">
    <property type="entry name" value="PECTINESTERASE INHIBITOR-LIKE"/>
    <property type="match status" value="1"/>
</dbReference>
<dbReference type="CDD" id="cd15800">
    <property type="entry name" value="PMEI-like_2"/>
    <property type="match status" value="1"/>
</dbReference>